<dbReference type="SUPFAM" id="SSF47005">
    <property type="entry name" value="Peripheral subunit-binding domain of 2-oxo acid dehydrogenase complex"/>
    <property type="match status" value="1"/>
</dbReference>
<dbReference type="PROSITE" id="PS00189">
    <property type="entry name" value="LIPOYL"/>
    <property type="match status" value="1"/>
</dbReference>
<dbReference type="InterPro" id="IPR011053">
    <property type="entry name" value="Single_hybrid_motif"/>
</dbReference>
<evidence type="ECO:0000313" key="12">
    <source>
        <dbReference type="Proteomes" id="UP000061603"/>
    </source>
</evidence>
<dbReference type="InterPro" id="IPR000089">
    <property type="entry name" value="Biotin_lipoyl"/>
</dbReference>
<dbReference type="PANTHER" id="PTHR43178:SF5">
    <property type="entry name" value="LIPOAMIDE ACYLTRANSFERASE COMPONENT OF BRANCHED-CHAIN ALPHA-KETO ACID DEHYDROGENASE COMPLEX, MITOCHONDRIAL"/>
    <property type="match status" value="1"/>
</dbReference>
<dbReference type="InterPro" id="IPR023213">
    <property type="entry name" value="CAT-like_dom_sf"/>
</dbReference>
<dbReference type="GO" id="GO:0005737">
    <property type="term" value="C:cytoplasm"/>
    <property type="evidence" value="ECO:0007669"/>
    <property type="project" value="TreeGrafter"/>
</dbReference>
<dbReference type="EMBL" id="CP010554">
    <property type="protein sequence ID" value="AJP48738.1"/>
    <property type="molecule type" value="Genomic_DNA"/>
</dbReference>
<dbReference type="EC" id="2.3.1.-" evidence="7"/>
<organism evidence="11 12">
    <name type="scientific">Rugosibacter aromaticivorans</name>
    <dbReference type="NCBI Taxonomy" id="1565605"/>
    <lineage>
        <taxon>Bacteria</taxon>
        <taxon>Pseudomonadati</taxon>
        <taxon>Pseudomonadota</taxon>
        <taxon>Betaproteobacteria</taxon>
        <taxon>Nitrosomonadales</taxon>
        <taxon>Sterolibacteriaceae</taxon>
        <taxon>Rugosibacter</taxon>
    </lineage>
</organism>
<evidence type="ECO:0000256" key="5">
    <source>
        <dbReference type="ARBA" id="ARBA00022823"/>
    </source>
</evidence>
<dbReference type="PANTHER" id="PTHR43178">
    <property type="entry name" value="DIHYDROLIPOAMIDE ACETYLTRANSFERASE COMPONENT OF PYRUVATE DEHYDROGENASE COMPLEX"/>
    <property type="match status" value="1"/>
</dbReference>
<evidence type="ECO:0000256" key="2">
    <source>
        <dbReference type="ARBA" id="ARBA00007317"/>
    </source>
</evidence>
<dbReference type="Pfam" id="PF02817">
    <property type="entry name" value="E3_binding"/>
    <property type="match status" value="1"/>
</dbReference>
<dbReference type="InterPro" id="IPR036625">
    <property type="entry name" value="E3-bd_dom_sf"/>
</dbReference>
<dbReference type="Pfam" id="PF00364">
    <property type="entry name" value="Biotin_lipoyl"/>
    <property type="match status" value="1"/>
</dbReference>
<protein>
    <recommendedName>
        <fullName evidence="7">Dihydrolipoamide acetyltransferase component of pyruvate dehydrogenase complex</fullName>
        <ecNumber evidence="7">2.3.1.-</ecNumber>
    </recommendedName>
</protein>
<keyword evidence="6 7" id="KW-0012">Acyltransferase</keyword>
<feature type="region of interest" description="Disordered" evidence="8">
    <location>
        <begin position="95"/>
        <end position="139"/>
    </location>
</feature>
<dbReference type="AlphaFoldDB" id="A0A0C5JAD8"/>
<name>A0A0C5JAD8_9PROT</name>
<dbReference type="KEGG" id="rbu:PG1C_10405"/>
<dbReference type="Pfam" id="PF00198">
    <property type="entry name" value="2-oxoacid_dh"/>
    <property type="match status" value="1"/>
</dbReference>
<dbReference type="InterPro" id="IPR003016">
    <property type="entry name" value="2-oxoA_DH_lipoyl-BS"/>
</dbReference>
<dbReference type="GO" id="GO:0016407">
    <property type="term" value="F:acetyltransferase activity"/>
    <property type="evidence" value="ECO:0007669"/>
    <property type="project" value="TreeGrafter"/>
</dbReference>
<evidence type="ECO:0000259" key="10">
    <source>
        <dbReference type="PROSITE" id="PS51826"/>
    </source>
</evidence>
<dbReference type="PROSITE" id="PS50968">
    <property type="entry name" value="BIOTINYL_LIPOYL"/>
    <property type="match status" value="1"/>
</dbReference>
<keyword evidence="12" id="KW-1185">Reference proteome</keyword>
<evidence type="ECO:0000313" key="11">
    <source>
        <dbReference type="EMBL" id="AJP48738.1"/>
    </source>
</evidence>
<feature type="domain" description="Lipoyl-binding" evidence="9">
    <location>
        <begin position="2"/>
        <end position="77"/>
    </location>
</feature>
<dbReference type="Gene3D" id="4.10.320.10">
    <property type="entry name" value="E3-binding domain"/>
    <property type="match status" value="1"/>
</dbReference>
<keyword evidence="4 7" id="KW-0808">Transferase</keyword>
<dbReference type="HOGENOM" id="CLU_016733_10_0_4"/>
<dbReference type="SUPFAM" id="SSF51230">
    <property type="entry name" value="Single hybrid motif"/>
    <property type="match status" value="1"/>
</dbReference>
<evidence type="ECO:0000256" key="6">
    <source>
        <dbReference type="ARBA" id="ARBA00023315"/>
    </source>
</evidence>
<evidence type="ECO:0000256" key="8">
    <source>
        <dbReference type="SAM" id="MobiDB-lite"/>
    </source>
</evidence>
<evidence type="ECO:0000256" key="4">
    <source>
        <dbReference type="ARBA" id="ARBA00022679"/>
    </source>
</evidence>
<dbReference type="CDD" id="cd06849">
    <property type="entry name" value="lipoyl_domain"/>
    <property type="match status" value="1"/>
</dbReference>
<comment type="subunit">
    <text evidence="3">Forms a 24-polypeptide structural core with octahedral symmetry.</text>
</comment>
<dbReference type="SUPFAM" id="SSF52777">
    <property type="entry name" value="CoA-dependent acyltransferases"/>
    <property type="match status" value="1"/>
</dbReference>
<comment type="cofactor">
    <cofactor evidence="1 7">
        <name>(R)-lipoate</name>
        <dbReference type="ChEBI" id="CHEBI:83088"/>
    </cofactor>
</comment>
<dbReference type="Gene3D" id="2.40.50.100">
    <property type="match status" value="1"/>
</dbReference>
<dbReference type="InterPro" id="IPR004167">
    <property type="entry name" value="PSBD"/>
</dbReference>
<dbReference type="GO" id="GO:0031405">
    <property type="term" value="F:lipoic acid binding"/>
    <property type="evidence" value="ECO:0007669"/>
    <property type="project" value="TreeGrafter"/>
</dbReference>
<dbReference type="STRING" id="1565605.PG1C_10405"/>
<evidence type="ECO:0000256" key="1">
    <source>
        <dbReference type="ARBA" id="ARBA00001938"/>
    </source>
</evidence>
<dbReference type="Gene3D" id="3.30.559.10">
    <property type="entry name" value="Chloramphenicol acetyltransferase-like domain"/>
    <property type="match status" value="1"/>
</dbReference>
<dbReference type="InterPro" id="IPR050743">
    <property type="entry name" value="2-oxoacid_DH_E2_comp"/>
</dbReference>
<accession>A0A0C5JAD8</accession>
<sequence length="423" mass="45305">MTYEFCLPDVGEGITESDLLKWHVRPGDVVREDDLLCEIETDKAVVEIPVPCNGTVQSLQVAEGTTVKVGSVIAVFATDAAVANVAKAAHAAHAAPVAPQENSPRAVSPAPSSDGLKTFQAVTANPPSPPVHATPSTRSYARQRGVALEVVSGSGPQGRILHEDIDRHLAAGKAPDTSSVRLDVRPTAIPLTGQQRRTPIKGLRRAIAETMVRSVSVIPHATSGFRCNAEAFVALRQRLQEHLGCRISFTAMVIKAMIPALKKYPYFNASIDDTSYEIVEHGDINIGFATHTEEGLMVPVIKHADQRSLAEISAEIDRLASLARERKIALADLKGGTITLSNVGSHGKHDLVGRPIINHPEVAIIAMTRIKPQAAVVNGAVVAQQSLDMVTSYDHRLIDGVYAAEFMEAVIEIIEEPGLLLSL</sequence>
<evidence type="ECO:0000259" key="9">
    <source>
        <dbReference type="PROSITE" id="PS50968"/>
    </source>
</evidence>
<evidence type="ECO:0000256" key="7">
    <source>
        <dbReference type="RuleBase" id="RU003423"/>
    </source>
</evidence>
<keyword evidence="5 7" id="KW-0450">Lipoyl</keyword>
<dbReference type="Proteomes" id="UP000061603">
    <property type="component" value="Chromosome"/>
</dbReference>
<proteinExistence type="inferred from homology"/>
<reference evidence="11 12" key="1">
    <citation type="journal article" date="2015" name="Genome Announc.">
        <title>Complete Genome Sequence of a Novel Bacterium within the Family Rhodocyclaceae That Degrades Polycyclic Aromatic Hydrocarbons.</title>
        <authorList>
            <person name="Singleton D.R."/>
            <person name="Dickey A.N."/>
            <person name="Scholl E.H."/>
            <person name="Wright F.A."/>
            <person name="Aitken M.D."/>
        </authorList>
    </citation>
    <scope>NUCLEOTIDE SEQUENCE [LARGE SCALE GENOMIC DNA]</scope>
    <source>
        <strain evidence="12">PG1-Ca6</strain>
    </source>
</reference>
<feature type="domain" description="Peripheral subunit-binding (PSBD)" evidence="10">
    <location>
        <begin position="132"/>
        <end position="169"/>
    </location>
</feature>
<dbReference type="PROSITE" id="PS51826">
    <property type="entry name" value="PSBD"/>
    <property type="match status" value="1"/>
</dbReference>
<dbReference type="InterPro" id="IPR001078">
    <property type="entry name" value="2-oxoacid_DH_actylTfrase"/>
</dbReference>
<dbReference type="FunFam" id="3.30.559.10:FF:000007">
    <property type="entry name" value="Dihydrolipoamide acetyltransferase component of pyruvate dehydrogenase complex"/>
    <property type="match status" value="1"/>
</dbReference>
<dbReference type="RefSeq" id="WP_202634749.1">
    <property type="nucleotide sequence ID" value="NZ_CP010554.1"/>
</dbReference>
<evidence type="ECO:0000256" key="3">
    <source>
        <dbReference type="ARBA" id="ARBA00011484"/>
    </source>
</evidence>
<gene>
    <name evidence="11" type="ORF">PG1C_10405</name>
</gene>
<comment type="similarity">
    <text evidence="2 7">Belongs to the 2-oxoacid dehydrogenase family.</text>
</comment>